<dbReference type="OrthoDB" id="295364at2759"/>
<dbReference type="InterPro" id="IPR036885">
    <property type="entry name" value="SWIB_MDM2_dom_sf"/>
</dbReference>
<evidence type="ECO:0000313" key="3">
    <source>
        <dbReference type="EMBL" id="KRX03628.1"/>
    </source>
</evidence>
<reference evidence="3 4" key="1">
    <citation type="journal article" date="2015" name="Sci. Rep.">
        <title>Genome of the facultative scuticociliatosis pathogen Pseudocohnilembus persalinus provides insight into its virulence through horizontal gene transfer.</title>
        <authorList>
            <person name="Xiong J."/>
            <person name="Wang G."/>
            <person name="Cheng J."/>
            <person name="Tian M."/>
            <person name="Pan X."/>
            <person name="Warren A."/>
            <person name="Jiang C."/>
            <person name="Yuan D."/>
            <person name="Miao W."/>
        </authorList>
    </citation>
    <scope>NUCLEOTIDE SEQUENCE [LARGE SCALE GENOMIC DNA]</scope>
    <source>
        <strain evidence="3">36N120E</strain>
    </source>
</reference>
<dbReference type="SMART" id="SM00151">
    <property type="entry name" value="SWIB"/>
    <property type="match status" value="1"/>
</dbReference>
<protein>
    <submittedName>
        <fullName evidence="3">SWIB/MDM2 domain</fullName>
    </submittedName>
</protein>
<organism evidence="3 4">
    <name type="scientific">Pseudocohnilembus persalinus</name>
    <name type="common">Ciliate</name>
    <dbReference type="NCBI Taxonomy" id="266149"/>
    <lineage>
        <taxon>Eukaryota</taxon>
        <taxon>Sar</taxon>
        <taxon>Alveolata</taxon>
        <taxon>Ciliophora</taxon>
        <taxon>Intramacronucleata</taxon>
        <taxon>Oligohymenophorea</taxon>
        <taxon>Scuticociliatia</taxon>
        <taxon>Philasterida</taxon>
        <taxon>Pseudocohnilembidae</taxon>
        <taxon>Pseudocohnilembus</taxon>
    </lineage>
</organism>
<dbReference type="PROSITE" id="PS51925">
    <property type="entry name" value="SWIB_MDM2"/>
    <property type="match status" value="1"/>
</dbReference>
<dbReference type="InterPro" id="IPR003121">
    <property type="entry name" value="SWIB_MDM2_domain"/>
</dbReference>
<evidence type="ECO:0000259" key="2">
    <source>
        <dbReference type="PROSITE" id="PS51925"/>
    </source>
</evidence>
<dbReference type="InterPro" id="IPR019835">
    <property type="entry name" value="SWIB_domain"/>
</dbReference>
<dbReference type="CDD" id="cd10568">
    <property type="entry name" value="SWIB_like"/>
    <property type="match status" value="1"/>
</dbReference>
<name>A0A0V0QNB5_PSEPJ</name>
<sequence>MCDNQGQTDGPLTHWQIKLEGKLLTNNIEFQRKEPIAESDCILIQREGNQEFETCIDLEVLNNPPKFKVKKELANIIGMNNCSRTEILTAIWEYIKMQNLQDRENKNLINNDEALKNIFGVDKMTMGSITSRIKDLIDLEDPVQIQHTVTSIPQERIFDMQVDVPYPFGLEIMPFLSQKVVMDEKKDSQMIHPFMELNQNIKKLEKKQLEYLERLKSHKYKRDSYYAYSLQPSLFIENILLQQNQLLKIMNQTSKPALNEPNQLSYFVENEEEVLKQLTELIDEHQNSKQRQRLQQQQQQHQQQNQQQQHGHMQQQHPIPNISQNNQPQQN</sequence>
<dbReference type="PANTHER" id="PTHR13844">
    <property type="entry name" value="SWI/SNF-RELATED MATRIX-ASSOCIATED ACTIN-DEPENDENT REGULATOR OF CHROMATIN SUBFAMILY D"/>
    <property type="match status" value="1"/>
</dbReference>
<dbReference type="SUPFAM" id="SSF47592">
    <property type="entry name" value="SWIB/MDM2 domain"/>
    <property type="match status" value="1"/>
</dbReference>
<evidence type="ECO:0000256" key="1">
    <source>
        <dbReference type="SAM" id="MobiDB-lite"/>
    </source>
</evidence>
<dbReference type="Proteomes" id="UP000054937">
    <property type="component" value="Unassembled WGS sequence"/>
</dbReference>
<dbReference type="Pfam" id="PF02201">
    <property type="entry name" value="SWIB"/>
    <property type="match status" value="1"/>
</dbReference>
<dbReference type="AlphaFoldDB" id="A0A0V0QNB5"/>
<comment type="caution">
    <text evidence="3">The sequence shown here is derived from an EMBL/GenBank/DDBJ whole genome shotgun (WGS) entry which is preliminary data.</text>
</comment>
<dbReference type="EMBL" id="LDAU01000129">
    <property type="protein sequence ID" value="KRX03628.1"/>
    <property type="molecule type" value="Genomic_DNA"/>
</dbReference>
<feature type="domain" description="DM2" evidence="2">
    <location>
        <begin position="62"/>
        <end position="139"/>
    </location>
</feature>
<evidence type="ECO:0000313" key="4">
    <source>
        <dbReference type="Proteomes" id="UP000054937"/>
    </source>
</evidence>
<keyword evidence="4" id="KW-1185">Reference proteome</keyword>
<feature type="region of interest" description="Disordered" evidence="1">
    <location>
        <begin position="286"/>
        <end position="331"/>
    </location>
</feature>
<dbReference type="InParanoid" id="A0A0V0QNB5"/>
<feature type="compositionally biased region" description="Low complexity" evidence="1">
    <location>
        <begin position="293"/>
        <end position="331"/>
    </location>
</feature>
<proteinExistence type="predicted"/>
<dbReference type="Gene3D" id="1.10.245.10">
    <property type="entry name" value="SWIB/MDM2 domain"/>
    <property type="match status" value="1"/>
</dbReference>
<gene>
    <name evidence="3" type="ORF">PPERSA_04180</name>
</gene>
<accession>A0A0V0QNB5</accession>